<gene>
    <name evidence="9" type="ordered locus">SpiGrapes_1839</name>
</gene>
<keyword evidence="6 7" id="KW-0472">Membrane</keyword>
<feature type="transmembrane region" description="Helical" evidence="7">
    <location>
        <begin position="279"/>
        <end position="298"/>
    </location>
</feature>
<reference evidence="9 10" key="1">
    <citation type="submission" date="2011-11" db="EMBL/GenBank/DDBJ databases">
        <title>Complete sequence of Spirochaeta sp. grapes.</title>
        <authorList>
            <consortium name="US DOE Joint Genome Institute"/>
            <person name="Lucas S."/>
            <person name="Han J."/>
            <person name="Lapidus A."/>
            <person name="Cheng J.-F."/>
            <person name="Goodwin L."/>
            <person name="Pitluck S."/>
            <person name="Peters L."/>
            <person name="Ovchinnikova G."/>
            <person name="Munk A.C."/>
            <person name="Detter J.C."/>
            <person name="Han C."/>
            <person name="Tapia R."/>
            <person name="Land M."/>
            <person name="Hauser L."/>
            <person name="Kyrpides N."/>
            <person name="Ivanova N."/>
            <person name="Pagani I."/>
            <person name="Ritalahtilisa K."/>
            <person name="Loeffler F."/>
            <person name="Woyke T."/>
        </authorList>
    </citation>
    <scope>NUCLEOTIDE SEQUENCE [LARGE SCALE GENOMIC DNA]</scope>
    <source>
        <strain evidence="10">ATCC BAA-1885 / DSM 22778 / Grapes</strain>
    </source>
</reference>
<dbReference type="GO" id="GO:0055085">
    <property type="term" value="P:transmembrane transport"/>
    <property type="evidence" value="ECO:0007669"/>
    <property type="project" value="InterPro"/>
</dbReference>
<feature type="transmembrane region" description="Helical" evidence="7">
    <location>
        <begin position="123"/>
        <end position="143"/>
    </location>
</feature>
<proteinExistence type="inferred from homology"/>
<dbReference type="Gene3D" id="1.10.3720.10">
    <property type="entry name" value="MetI-like"/>
    <property type="match status" value="1"/>
</dbReference>
<feature type="transmembrane region" description="Helical" evidence="7">
    <location>
        <begin position="28"/>
        <end position="49"/>
    </location>
</feature>
<evidence type="ECO:0000256" key="1">
    <source>
        <dbReference type="ARBA" id="ARBA00004651"/>
    </source>
</evidence>
<dbReference type="PANTHER" id="PTHR43227:SF7">
    <property type="entry name" value="ARABINOOLIGOSACCHARIDES TRANSPORT SYSTEM PERMEASE PROTEIN ARAP"/>
    <property type="match status" value="1"/>
</dbReference>
<evidence type="ECO:0000313" key="10">
    <source>
        <dbReference type="Proteomes" id="UP000005632"/>
    </source>
</evidence>
<comment type="similarity">
    <text evidence="7">Belongs to the binding-protein-dependent transport system permease family.</text>
</comment>
<dbReference type="RefSeq" id="WP_014270477.1">
    <property type="nucleotide sequence ID" value="NC_016633.1"/>
</dbReference>
<keyword evidence="5 7" id="KW-1133">Transmembrane helix</keyword>
<dbReference type="InterPro" id="IPR035906">
    <property type="entry name" value="MetI-like_sf"/>
</dbReference>
<evidence type="ECO:0000256" key="6">
    <source>
        <dbReference type="ARBA" id="ARBA00023136"/>
    </source>
</evidence>
<evidence type="ECO:0000313" key="9">
    <source>
        <dbReference type="EMBL" id="AEV29634.1"/>
    </source>
</evidence>
<comment type="subcellular location">
    <subcellularLocation>
        <location evidence="1 7">Cell membrane</location>
        <topology evidence="1 7">Multi-pass membrane protein</topology>
    </subcellularLocation>
</comment>
<dbReference type="InterPro" id="IPR000515">
    <property type="entry name" value="MetI-like"/>
</dbReference>
<keyword evidence="9" id="KW-0762">Sugar transport</keyword>
<keyword evidence="4 7" id="KW-0812">Transmembrane</keyword>
<name>G8QY69_SPHPG</name>
<evidence type="ECO:0000256" key="2">
    <source>
        <dbReference type="ARBA" id="ARBA00022448"/>
    </source>
</evidence>
<dbReference type="eggNOG" id="COG1175">
    <property type="taxonomic scope" value="Bacteria"/>
</dbReference>
<dbReference type="EMBL" id="CP003155">
    <property type="protein sequence ID" value="AEV29634.1"/>
    <property type="molecule type" value="Genomic_DNA"/>
</dbReference>
<dbReference type="InterPro" id="IPR050809">
    <property type="entry name" value="UgpAE/MalFG_permease"/>
</dbReference>
<dbReference type="KEGG" id="sgp:SpiGrapes_1839"/>
<dbReference type="SUPFAM" id="SSF161098">
    <property type="entry name" value="MetI-like"/>
    <property type="match status" value="1"/>
</dbReference>
<accession>G8QY69</accession>
<evidence type="ECO:0000259" key="8">
    <source>
        <dbReference type="PROSITE" id="PS50928"/>
    </source>
</evidence>
<evidence type="ECO:0000256" key="7">
    <source>
        <dbReference type="RuleBase" id="RU363032"/>
    </source>
</evidence>
<dbReference type="Pfam" id="PF00528">
    <property type="entry name" value="BPD_transp_1"/>
    <property type="match status" value="1"/>
</dbReference>
<keyword evidence="2 7" id="KW-0813">Transport</keyword>
<evidence type="ECO:0000256" key="4">
    <source>
        <dbReference type="ARBA" id="ARBA00022692"/>
    </source>
</evidence>
<organism evidence="9 10">
    <name type="scientific">Sphaerochaeta pleomorpha (strain ATCC BAA-1885 / DSM 22778 / Grapes)</name>
    <dbReference type="NCBI Taxonomy" id="158190"/>
    <lineage>
        <taxon>Bacteria</taxon>
        <taxon>Pseudomonadati</taxon>
        <taxon>Spirochaetota</taxon>
        <taxon>Spirochaetia</taxon>
        <taxon>Spirochaetales</taxon>
        <taxon>Sphaerochaetaceae</taxon>
        <taxon>Sphaerochaeta</taxon>
    </lineage>
</organism>
<dbReference type="CDD" id="cd06261">
    <property type="entry name" value="TM_PBP2"/>
    <property type="match status" value="1"/>
</dbReference>
<sequence length="304" mass="34861">MIRRTGTRDAETMKRQRYLTRAQQEQHLGWALVLPSALIIVVLILYPVLYNCYLSLFDFDLTGERTFVGFSNYLQVLQDKEFLYALGTTILYVTCTTIGTTLLGIIVALTLNKKFPLRGLVRSIVLLPYVAPVISVVFAWQFVFDPVNGVFMDVFYSKLGWFSQRMNVVGDPKTAVWAAILFSVWKNFPFTYLMVLSRLQAIDQNLYEAAEVDGANGWQQFKAITLPEIYFVVNALILLRVIWNFNKFDEVYLLSSNVKVFSVYTYLKAFTGTMDLSQGATLAVIQFVLLIGFILFYVKKVLKW</sequence>
<evidence type="ECO:0000256" key="5">
    <source>
        <dbReference type="ARBA" id="ARBA00022989"/>
    </source>
</evidence>
<keyword evidence="3" id="KW-1003">Cell membrane</keyword>
<dbReference type="Proteomes" id="UP000005632">
    <property type="component" value="Chromosome"/>
</dbReference>
<dbReference type="PROSITE" id="PS50928">
    <property type="entry name" value="ABC_TM1"/>
    <property type="match status" value="1"/>
</dbReference>
<protein>
    <submittedName>
        <fullName evidence="9">Permease component of ABC-type sugar transporter</fullName>
    </submittedName>
</protein>
<dbReference type="AlphaFoldDB" id="G8QY69"/>
<feature type="transmembrane region" description="Helical" evidence="7">
    <location>
        <begin position="175"/>
        <end position="195"/>
    </location>
</feature>
<dbReference type="STRING" id="158190.SpiGrapes_1839"/>
<feature type="transmembrane region" description="Helical" evidence="7">
    <location>
        <begin position="82"/>
        <end position="111"/>
    </location>
</feature>
<feature type="domain" description="ABC transmembrane type-1" evidence="8">
    <location>
        <begin position="86"/>
        <end position="299"/>
    </location>
</feature>
<keyword evidence="10" id="KW-1185">Reference proteome</keyword>
<feature type="transmembrane region" description="Helical" evidence="7">
    <location>
        <begin position="229"/>
        <end position="245"/>
    </location>
</feature>
<dbReference type="HOGENOM" id="CLU_016047_0_3_12"/>
<dbReference type="PANTHER" id="PTHR43227">
    <property type="entry name" value="BLL4140 PROTEIN"/>
    <property type="match status" value="1"/>
</dbReference>
<evidence type="ECO:0000256" key="3">
    <source>
        <dbReference type="ARBA" id="ARBA00022475"/>
    </source>
</evidence>
<dbReference type="GO" id="GO:0005886">
    <property type="term" value="C:plasma membrane"/>
    <property type="evidence" value="ECO:0007669"/>
    <property type="project" value="UniProtKB-SubCell"/>
</dbReference>